<comment type="caution">
    <text evidence="1">The sequence shown here is derived from an EMBL/GenBank/DDBJ whole genome shotgun (WGS) entry which is preliminary data.</text>
</comment>
<evidence type="ECO:0000313" key="2">
    <source>
        <dbReference type="Proteomes" id="UP000499080"/>
    </source>
</evidence>
<organism evidence="1 2">
    <name type="scientific">Araneus ventricosus</name>
    <name type="common">Orbweaver spider</name>
    <name type="synonym">Epeira ventricosa</name>
    <dbReference type="NCBI Taxonomy" id="182803"/>
    <lineage>
        <taxon>Eukaryota</taxon>
        <taxon>Metazoa</taxon>
        <taxon>Ecdysozoa</taxon>
        <taxon>Arthropoda</taxon>
        <taxon>Chelicerata</taxon>
        <taxon>Arachnida</taxon>
        <taxon>Araneae</taxon>
        <taxon>Araneomorphae</taxon>
        <taxon>Entelegynae</taxon>
        <taxon>Araneoidea</taxon>
        <taxon>Araneidae</taxon>
        <taxon>Araneus</taxon>
    </lineage>
</organism>
<gene>
    <name evidence="1" type="ORF">AVEN_242707_1</name>
</gene>
<proteinExistence type="predicted"/>
<dbReference type="Proteomes" id="UP000499080">
    <property type="component" value="Unassembled WGS sequence"/>
</dbReference>
<reference evidence="1 2" key="1">
    <citation type="journal article" date="2019" name="Sci. Rep.">
        <title>Orb-weaving spider Araneus ventricosus genome elucidates the spidroin gene catalogue.</title>
        <authorList>
            <person name="Kono N."/>
            <person name="Nakamura H."/>
            <person name="Ohtoshi R."/>
            <person name="Moran D.A.P."/>
            <person name="Shinohara A."/>
            <person name="Yoshida Y."/>
            <person name="Fujiwara M."/>
            <person name="Mori M."/>
            <person name="Tomita M."/>
            <person name="Arakawa K."/>
        </authorList>
    </citation>
    <scope>NUCLEOTIDE SEQUENCE [LARGE SCALE GENOMIC DNA]</scope>
</reference>
<name>A0A4Y2DYV0_ARAVE</name>
<accession>A0A4Y2DYV0</accession>
<feature type="non-terminal residue" evidence="1">
    <location>
        <position position="42"/>
    </location>
</feature>
<sequence length="42" mass="4630">MRVRTPMNKRQLCLIDKCCGALDDHLGSPNGKFGPALPTHHT</sequence>
<dbReference type="AlphaFoldDB" id="A0A4Y2DYV0"/>
<dbReference type="EMBL" id="BGPR01000472">
    <property type="protein sequence ID" value="GBM22040.1"/>
    <property type="molecule type" value="Genomic_DNA"/>
</dbReference>
<evidence type="ECO:0000313" key="1">
    <source>
        <dbReference type="EMBL" id="GBM22040.1"/>
    </source>
</evidence>
<protein>
    <submittedName>
        <fullName evidence="1">Uncharacterized protein</fullName>
    </submittedName>
</protein>
<keyword evidence="2" id="KW-1185">Reference proteome</keyword>